<dbReference type="Proteomes" id="UP000615580">
    <property type="component" value="Unassembled WGS sequence"/>
</dbReference>
<protein>
    <recommendedName>
        <fullName evidence="1">HNH nuclease domain-containing protein</fullName>
    </recommendedName>
</protein>
<gene>
    <name evidence="2" type="ORF">I4J41_05675</name>
</gene>
<feature type="domain" description="HNH nuclease" evidence="1">
    <location>
        <begin position="21"/>
        <end position="75"/>
    </location>
</feature>
<proteinExistence type="predicted"/>
<dbReference type="RefSeq" id="WP_182000492.1">
    <property type="nucleotide sequence ID" value="NZ_JADQUD010000005.1"/>
</dbReference>
<sequence>MSAARLIQHLKGKLNHDPLRCFYTGAVLQTTDPSDPSTFLNLDHVIPATVPRACHSINNLVPCSAEFNQHKGNQRAVIAVLTAPEHLRSCLSYSPADKTMFPLEDGISTRAIATEWVATESDNPPPQMGYCEFLRTFCTTKDTPDNDKSNM</sequence>
<evidence type="ECO:0000313" key="3">
    <source>
        <dbReference type="Proteomes" id="UP000615580"/>
    </source>
</evidence>
<dbReference type="InterPro" id="IPR003615">
    <property type="entry name" value="HNH_nuc"/>
</dbReference>
<comment type="caution">
    <text evidence="2">The sequence shown here is derived from an EMBL/GenBank/DDBJ whole genome shotgun (WGS) entry which is preliminary data.</text>
</comment>
<reference evidence="2 3" key="1">
    <citation type="journal article" date="2020" name="J. Clin. Microbiol.">
        <title>Assessing the Genetic Diversity of Austrian Corynebacterium diphtheriae Clinical Isolates, 2011-2019.</title>
        <authorList>
            <person name="Schaeffer J."/>
            <person name="Huhulescu S."/>
            <person name="Stoeger A."/>
            <person name="Allerberger F."/>
            <person name="Ruppitsch W."/>
        </authorList>
    </citation>
    <scope>NUCLEOTIDE SEQUENCE [LARGE SCALE GENOMIC DNA]</scope>
    <source>
        <strain evidence="2 3">04-17</strain>
    </source>
</reference>
<dbReference type="EMBL" id="JADQUG010000017">
    <property type="protein sequence ID" value="MBG9354108.1"/>
    <property type="molecule type" value="Genomic_DNA"/>
</dbReference>
<evidence type="ECO:0000313" key="2">
    <source>
        <dbReference type="EMBL" id="MBG9354108.1"/>
    </source>
</evidence>
<dbReference type="Gene3D" id="1.10.30.50">
    <property type="match status" value="1"/>
</dbReference>
<keyword evidence="3" id="KW-1185">Reference proteome</keyword>
<organism evidence="2 3">
    <name type="scientific">Corynebacterium belfantii</name>
    <dbReference type="NCBI Taxonomy" id="2014537"/>
    <lineage>
        <taxon>Bacteria</taxon>
        <taxon>Bacillati</taxon>
        <taxon>Actinomycetota</taxon>
        <taxon>Actinomycetes</taxon>
        <taxon>Mycobacteriales</taxon>
        <taxon>Corynebacteriaceae</taxon>
        <taxon>Corynebacterium</taxon>
    </lineage>
</organism>
<name>A0ABS0LBQ0_9CORY</name>
<evidence type="ECO:0000259" key="1">
    <source>
        <dbReference type="Pfam" id="PF13395"/>
    </source>
</evidence>
<dbReference type="Pfam" id="PF13395">
    <property type="entry name" value="HNH_4"/>
    <property type="match status" value="1"/>
</dbReference>
<accession>A0ABS0LBQ0</accession>